<dbReference type="OrthoDB" id="2021138at2759"/>
<dbReference type="AlphaFoldDB" id="A0A8K1FK11"/>
<dbReference type="InterPro" id="IPR029787">
    <property type="entry name" value="Nucleotide_cyclase"/>
</dbReference>
<dbReference type="GO" id="GO:0009190">
    <property type="term" value="P:cyclic nucleotide biosynthetic process"/>
    <property type="evidence" value="ECO:0007669"/>
    <property type="project" value="InterPro"/>
</dbReference>
<feature type="transmembrane region" description="Helical" evidence="1">
    <location>
        <begin position="39"/>
        <end position="60"/>
    </location>
</feature>
<name>A0A8K1FK11_PYTOL</name>
<dbReference type="GO" id="GO:0035556">
    <property type="term" value="P:intracellular signal transduction"/>
    <property type="evidence" value="ECO:0007669"/>
    <property type="project" value="InterPro"/>
</dbReference>
<evidence type="ECO:0000259" key="2">
    <source>
        <dbReference type="PROSITE" id="PS50125"/>
    </source>
</evidence>
<dbReference type="PROSITE" id="PS50125">
    <property type="entry name" value="GUANYLATE_CYCLASE_2"/>
    <property type="match status" value="1"/>
</dbReference>
<organism evidence="3 4">
    <name type="scientific">Pythium oligandrum</name>
    <name type="common">Mycoparasitic fungus</name>
    <dbReference type="NCBI Taxonomy" id="41045"/>
    <lineage>
        <taxon>Eukaryota</taxon>
        <taxon>Sar</taxon>
        <taxon>Stramenopiles</taxon>
        <taxon>Oomycota</taxon>
        <taxon>Peronosporomycetes</taxon>
        <taxon>Pythiales</taxon>
        <taxon>Pythiaceae</taxon>
        <taxon>Pythium</taxon>
    </lineage>
</organism>
<dbReference type="Proteomes" id="UP000794436">
    <property type="component" value="Unassembled WGS sequence"/>
</dbReference>
<reference evidence="3" key="1">
    <citation type="submission" date="2019-03" db="EMBL/GenBank/DDBJ databases">
        <title>Long read genome sequence of the mycoparasitic Pythium oligandrum ATCC 38472 isolated from sugarbeet rhizosphere.</title>
        <authorList>
            <person name="Gaulin E."/>
        </authorList>
    </citation>
    <scope>NUCLEOTIDE SEQUENCE</scope>
    <source>
        <strain evidence="3">ATCC 38472_TT</strain>
    </source>
</reference>
<keyword evidence="4" id="KW-1185">Reference proteome</keyword>
<feature type="transmembrane region" description="Helical" evidence="1">
    <location>
        <begin position="228"/>
        <end position="249"/>
    </location>
</feature>
<dbReference type="PANTHER" id="PTHR43081">
    <property type="entry name" value="ADENYLATE CYCLASE, TERMINAL-DIFFERENTIATION SPECIFIC-RELATED"/>
    <property type="match status" value="1"/>
</dbReference>
<feature type="transmembrane region" description="Helical" evidence="1">
    <location>
        <begin position="6"/>
        <end position="27"/>
    </location>
</feature>
<dbReference type="Gene3D" id="3.30.70.1230">
    <property type="entry name" value="Nucleotide cyclase"/>
    <property type="match status" value="1"/>
</dbReference>
<dbReference type="PANTHER" id="PTHR43081:SF1">
    <property type="entry name" value="ADENYLATE CYCLASE, TERMINAL-DIFFERENTIATION SPECIFIC"/>
    <property type="match status" value="1"/>
</dbReference>
<evidence type="ECO:0000313" key="3">
    <source>
        <dbReference type="EMBL" id="TMW61273.1"/>
    </source>
</evidence>
<sequence>MVWALLVSVLLLFSSIATFLTMLHLRFRWDVHVSSVRWLFWLFFLYLWLWTSTRTAYFLWLSTAPAQDLNQDVLGENDTEISDLDVLYALLQIREIQTTWLTVVFIAGDIALLGIATTLFPLVYELARIARTLMDRGAELERQQTNLYMWCIHGFLMAFGTTEVTIAAVNGGYSSATQQCLVLIYVVQFCGLAYMIGWVIKIKRNGRQFETIHGAFVKSPVYQRLKRIMTVYVLFSFQFQLASVIVYIADPSKYPAVLIYVGVSRLLYSASGLALSITTSCSQACVLTAFSHCLPDDFEAEFSQRRLGRSPTAPMDEDLEAPTNDPVFVFTDIESSSALWGIANGAIMSQATEIHDNILRSTLPKYRGYEITTCGDAFQLAFHRIRDAVEYCMDVQLQLLMAKWPKELHGAIPATQRRHFGHRRIFNGLRVRMGIHDASEIEGRLIQDVHAVTGKTMYTGASEVTAQFVGDLGSGGQILVTGRVAAWLKYRLDDLSVDFVVERVGFYTVPQVNLSVDVHQIQPLVLAERMRDFPTPEQGRTRQHQLRPIWWSFSQLSAPESPKSTPYVSIDMIGSRTM</sequence>
<dbReference type="InterPro" id="IPR001054">
    <property type="entry name" value="A/G_cyclase"/>
</dbReference>
<evidence type="ECO:0000256" key="1">
    <source>
        <dbReference type="SAM" id="Phobius"/>
    </source>
</evidence>
<proteinExistence type="predicted"/>
<comment type="caution">
    <text evidence="3">The sequence shown here is derived from an EMBL/GenBank/DDBJ whole genome shotgun (WGS) entry which is preliminary data.</text>
</comment>
<feature type="domain" description="Guanylate cyclase" evidence="2">
    <location>
        <begin position="327"/>
        <end position="457"/>
    </location>
</feature>
<feature type="transmembrane region" description="Helical" evidence="1">
    <location>
        <begin position="100"/>
        <end position="126"/>
    </location>
</feature>
<evidence type="ECO:0000313" key="4">
    <source>
        <dbReference type="Proteomes" id="UP000794436"/>
    </source>
</evidence>
<dbReference type="SUPFAM" id="SSF55073">
    <property type="entry name" value="Nucleotide cyclase"/>
    <property type="match status" value="1"/>
</dbReference>
<dbReference type="InterPro" id="IPR050697">
    <property type="entry name" value="Adenylyl/Guanylyl_Cyclase_3/4"/>
</dbReference>
<protein>
    <recommendedName>
        <fullName evidence="2">Guanylate cyclase domain-containing protein</fullName>
    </recommendedName>
</protein>
<accession>A0A8K1FK11</accession>
<keyword evidence="1" id="KW-0812">Transmembrane</keyword>
<feature type="transmembrane region" description="Helical" evidence="1">
    <location>
        <begin position="147"/>
        <end position="169"/>
    </location>
</feature>
<dbReference type="Pfam" id="PF00211">
    <property type="entry name" value="Guanylate_cyc"/>
    <property type="match status" value="1"/>
</dbReference>
<keyword evidence="1" id="KW-1133">Transmembrane helix</keyword>
<feature type="transmembrane region" description="Helical" evidence="1">
    <location>
        <begin position="181"/>
        <end position="200"/>
    </location>
</feature>
<gene>
    <name evidence="3" type="ORF">Poli38472_013736</name>
</gene>
<dbReference type="EMBL" id="SPLM01000077">
    <property type="protein sequence ID" value="TMW61273.1"/>
    <property type="molecule type" value="Genomic_DNA"/>
</dbReference>
<keyword evidence="1" id="KW-0472">Membrane</keyword>